<dbReference type="EMBL" id="CAMKVN010020659">
    <property type="protein sequence ID" value="CAI2199224.1"/>
    <property type="molecule type" value="Genomic_DNA"/>
</dbReference>
<protein>
    <submittedName>
        <fullName evidence="1">6000_t:CDS:1</fullName>
    </submittedName>
</protein>
<keyword evidence="2" id="KW-1185">Reference proteome</keyword>
<accession>A0A9W4XB90</accession>
<dbReference type="Proteomes" id="UP001153678">
    <property type="component" value="Unassembled WGS sequence"/>
</dbReference>
<organism evidence="1 2">
    <name type="scientific">Funneliformis geosporum</name>
    <dbReference type="NCBI Taxonomy" id="1117311"/>
    <lineage>
        <taxon>Eukaryota</taxon>
        <taxon>Fungi</taxon>
        <taxon>Fungi incertae sedis</taxon>
        <taxon>Mucoromycota</taxon>
        <taxon>Glomeromycotina</taxon>
        <taxon>Glomeromycetes</taxon>
        <taxon>Glomerales</taxon>
        <taxon>Glomeraceae</taxon>
        <taxon>Funneliformis</taxon>
    </lineage>
</organism>
<evidence type="ECO:0000313" key="1">
    <source>
        <dbReference type="EMBL" id="CAI2199224.1"/>
    </source>
</evidence>
<name>A0A9W4XB90_9GLOM</name>
<gene>
    <name evidence="1" type="ORF">FWILDA_LOCUS18967</name>
</gene>
<evidence type="ECO:0000313" key="2">
    <source>
        <dbReference type="Proteomes" id="UP001153678"/>
    </source>
</evidence>
<dbReference type="AlphaFoldDB" id="A0A9W4XB90"/>
<proteinExistence type="predicted"/>
<comment type="caution">
    <text evidence="1">The sequence shown here is derived from an EMBL/GenBank/DDBJ whole genome shotgun (WGS) entry which is preliminary data.</text>
</comment>
<sequence length="155" mass="17972">MTKIKIADLTVSTIENNRNKKVKVGSKLRLIIPLKEMSNKKFKSTEILENYKKYTNENEKFIRFSNHRGKPAIEIKNIKVDDYFVFYAQEDKTKGLHTTNQLTQLLKDANKLFIKDGHGKVTSQEAFEFLQSIIESKEIKSQVKFNQGDEITLGE</sequence>
<reference evidence="1" key="1">
    <citation type="submission" date="2022-08" db="EMBL/GenBank/DDBJ databases">
        <authorList>
            <person name="Kallberg Y."/>
            <person name="Tangrot J."/>
            <person name="Rosling A."/>
        </authorList>
    </citation>
    <scope>NUCLEOTIDE SEQUENCE</scope>
    <source>
        <strain evidence="1">Wild A</strain>
    </source>
</reference>